<dbReference type="PROSITE" id="PS00584">
    <property type="entry name" value="PFKB_KINASES_2"/>
    <property type="match status" value="1"/>
</dbReference>
<accession>A0A0R2FUJ7</accession>
<evidence type="ECO:0000256" key="10">
    <source>
        <dbReference type="ARBA" id="ARBA00022958"/>
    </source>
</evidence>
<feature type="domain" description="Carbohydrate kinase PfkB" evidence="13">
    <location>
        <begin position="7"/>
        <end position="301"/>
    </location>
</feature>
<dbReference type="GO" id="GO:0004747">
    <property type="term" value="F:ribokinase activity"/>
    <property type="evidence" value="ECO:0007669"/>
    <property type="project" value="UniProtKB-UniRule"/>
</dbReference>
<name>A0A0R2FUJ7_9LACO</name>
<dbReference type="InterPro" id="IPR002139">
    <property type="entry name" value="Ribo/fructo_kinase"/>
</dbReference>
<dbReference type="EMBL" id="JQAT01000002">
    <property type="protein sequence ID" value="KRN28906.1"/>
    <property type="molecule type" value="Genomic_DNA"/>
</dbReference>
<evidence type="ECO:0000256" key="2">
    <source>
        <dbReference type="ARBA" id="ARBA00012035"/>
    </source>
</evidence>
<dbReference type="HAMAP" id="MF_01987">
    <property type="entry name" value="Ribokinase"/>
    <property type="match status" value="1"/>
</dbReference>
<dbReference type="InterPro" id="IPR029056">
    <property type="entry name" value="Ribokinase-like"/>
</dbReference>
<dbReference type="PANTHER" id="PTHR10584">
    <property type="entry name" value="SUGAR KINASE"/>
    <property type="match status" value="1"/>
</dbReference>
<dbReference type="NCBIfam" id="TIGR02152">
    <property type="entry name" value="D_ribokin_bact"/>
    <property type="match status" value="1"/>
</dbReference>
<evidence type="ECO:0000259" key="13">
    <source>
        <dbReference type="Pfam" id="PF00294"/>
    </source>
</evidence>
<comment type="catalytic activity">
    <reaction evidence="12">
        <text>D-ribose + ATP = D-ribose 5-phosphate + ADP + H(+)</text>
        <dbReference type="Rhea" id="RHEA:13697"/>
        <dbReference type="ChEBI" id="CHEBI:15378"/>
        <dbReference type="ChEBI" id="CHEBI:30616"/>
        <dbReference type="ChEBI" id="CHEBI:47013"/>
        <dbReference type="ChEBI" id="CHEBI:78346"/>
        <dbReference type="ChEBI" id="CHEBI:456216"/>
        <dbReference type="EC" id="2.7.1.15"/>
    </reaction>
</comment>
<keyword evidence="6 12" id="KW-0547">Nucleotide-binding</keyword>
<comment type="subunit">
    <text evidence="12">Homodimer.</text>
</comment>
<feature type="binding site" evidence="12">
    <location>
        <position position="294"/>
    </location>
    <ligand>
        <name>K(+)</name>
        <dbReference type="ChEBI" id="CHEBI:29103"/>
    </ligand>
</feature>
<evidence type="ECO:0000313" key="14">
    <source>
        <dbReference type="EMBL" id="KRN28906.1"/>
    </source>
</evidence>
<keyword evidence="9 12" id="KW-0460">Magnesium</keyword>
<dbReference type="SUPFAM" id="SSF53613">
    <property type="entry name" value="Ribokinase-like"/>
    <property type="match status" value="1"/>
</dbReference>
<comment type="function">
    <text evidence="12">Catalyzes the phosphorylation of ribose at O-5 in a reaction requiring ATP and magnesium. The resulting D-ribose-5-phosphate can then be used either for sythesis of nucleotides, histidine, and tryptophan, or as a component of the pentose phosphate pathway.</text>
</comment>
<feature type="binding site" evidence="12">
    <location>
        <position position="292"/>
    </location>
    <ligand>
        <name>K(+)</name>
        <dbReference type="ChEBI" id="CHEBI:29103"/>
    </ligand>
</feature>
<keyword evidence="8 12" id="KW-0067">ATP-binding</keyword>
<sequence>MDEKMTNKVTVLGSLNVDTILQIPRLPKPGETLPMSDQSFAGGGKGANQAIAAARAGADTAFIGKIGTDENGQFMADALQQSAVTIDDISTSTTAKTGQAFILLDENGQNSILVYGGANQQLNVEDVAAAQGTIAASDFLIAQFETPQATTLAAFKRAKAAGVVTILNPAPAKTEVDPELIRLSDLIVPNETESETITGIKVVDGPSMFQAAEKMRDMGAQAVIITVGSKGAYYDTPAGTGFVPAFQVNAVDTTAAGDTFIGALSSQLKQDLSNLNEAIVFANRASSVTVQQLGAQPSIPTLTEIMASTAVQKQETL</sequence>
<comment type="subcellular location">
    <subcellularLocation>
        <location evidence="12">Cytoplasm</location>
    </subcellularLocation>
</comment>
<feature type="binding site" evidence="12">
    <location>
        <begin position="257"/>
        <end position="258"/>
    </location>
    <ligand>
        <name>ATP</name>
        <dbReference type="ChEBI" id="CHEBI:30616"/>
    </ligand>
</feature>
<dbReference type="Pfam" id="PF00294">
    <property type="entry name" value="PfkB"/>
    <property type="match status" value="1"/>
</dbReference>
<keyword evidence="10 12" id="KW-0630">Potassium</keyword>
<reference evidence="16 17" key="1">
    <citation type="journal article" date="2015" name="Genome Announc.">
        <title>Expanding the biotechnology potential of lactobacilli through comparative genomics of 213 strains and associated genera.</title>
        <authorList>
            <person name="Sun Z."/>
            <person name="Harris H.M."/>
            <person name="McCann A."/>
            <person name="Guo C."/>
            <person name="Argimon S."/>
            <person name="Zhang W."/>
            <person name="Yang X."/>
            <person name="Jeffery I.B."/>
            <person name="Cooney J.C."/>
            <person name="Kagawa T.F."/>
            <person name="Liu W."/>
            <person name="Song Y."/>
            <person name="Salvetti E."/>
            <person name="Wrobel A."/>
            <person name="Rasinkangas P."/>
            <person name="Parkhill J."/>
            <person name="Rea M.C."/>
            <person name="O'Sullivan O."/>
            <person name="Ritari J."/>
            <person name="Douillard F.P."/>
            <person name="Paul Ross R."/>
            <person name="Yang R."/>
            <person name="Briner A.E."/>
            <person name="Felis G.E."/>
            <person name="de Vos W.M."/>
            <person name="Barrangou R."/>
            <person name="Klaenhammer T.R."/>
            <person name="Caufield P.W."/>
            <person name="Cui Y."/>
            <person name="Zhang H."/>
            <person name="O'Toole P.W."/>
        </authorList>
    </citation>
    <scope>NUCLEOTIDE SEQUENCE [LARGE SCALE GENOMIC DNA]</scope>
    <source>
        <strain evidence="14 17">ATCC BAA-66</strain>
        <strain evidence="15 16">DSM 13344</strain>
    </source>
</reference>
<comment type="caution">
    <text evidence="12">Lacks conserved residue(s) required for the propagation of feature annotation.</text>
</comment>
<evidence type="ECO:0000256" key="12">
    <source>
        <dbReference type="HAMAP-Rule" id="MF_01987"/>
    </source>
</evidence>
<dbReference type="PRINTS" id="PR00990">
    <property type="entry name" value="RIBOKINASE"/>
</dbReference>
<evidence type="ECO:0000256" key="8">
    <source>
        <dbReference type="ARBA" id="ARBA00022840"/>
    </source>
</evidence>
<feature type="binding site" evidence="12">
    <location>
        <position position="252"/>
    </location>
    <ligand>
        <name>K(+)</name>
        <dbReference type="ChEBI" id="CHEBI:29103"/>
    </ligand>
</feature>
<feature type="binding site" evidence="12">
    <location>
        <position position="254"/>
    </location>
    <ligand>
        <name>K(+)</name>
        <dbReference type="ChEBI" id="CHEBI:29103"/>
    </ligand>
</feature>
<dbReference type="EMBL" id="JQAZ01000002">
    <property type="protein sequence ID" value="KRN32684.1"/>
    <property type="molecule type" value="Genomic_DNA"/>
</dbReference>
<feature type="binding site" evidence="12">
    <location>
        <position position="258"/>
    </location>
    <ligand>
        <name>substrate</name>
    </ligand>
</feature>
<dbReference type="InterPro" id="IPR002173">
    <property type="entry name" value="Carboh/pur_kinase_PfkB_CS"/>
</dbReference>
<dbReference type="PATRIC" id="fig|81857.3.peg.1120"/>
<feature type="binding site" evidence="12">
    <location>
        <begin position="16"/>
        <end position="18"/>
    </location>
    <ligand>
        <name>substrate</name>
    </ligand>
</feature>
<keyword evidence="7 12" id="KW-0418">Kinase</keyword>
<comment type="similarity">
    <text evidence="12">Belongs to the carbohydrate kinase PfkB family. Ribokinase subfamily.</text>
</comment>
<feature type="binding site" evidence="12">
    <location>
        <position position="283"/>
    </location>
    <ligand>
        <name>ATP</name>
        <dbReference type="ChEBI" id="CHEBI:30616"/>
    </ligand>
</feature>
<evidence type="ECO:0000256" key="9">
    <source>
        <dbReference type="ARBA" id="ARBA00022842"/>
    </source>
</evidence>
<dbReference type="PANTHER" id="PTHR10584:SF166">
    <property type="entry name" value="RIBOKINASE"/>
    <property type="match status" value="1"/>
</dbReference>
<dbReference type="Gene3D" id="3.40.1190.20">
    <property type="match status" value="1"/>
</dbReference>
<evidence type="ECO:0000313" key="16">
    <source>
        <dbReference type="Proteomes" id="UP000051645"/>
    </source>
</evidence>
<dbReference type="InterPro" id="IPR011611">
    <property type="entry name" value="PfkB_dom"/>
</dbReference>
<dbReference type="GO" id="GO:0005524">
    <property type="term" value="F:ATP binding"/>
    <property type="evidence" value="ECO:0007669"/>
    <property type="project" value="UniProtKB-UniRule"/>
</dbReference>
<dbReference type="GO" id="GO:0005829">
    <property type="term" value="C:cytosol"/>
    <property type="evidence" value="ECO:0007669"/>
    <property type="project" value="TreeGrafter"/>
</dbReference>
<evidence type="ECO:0000256" key="3">
    <source>
        <dbReference type="ARBA" id="ARBA00016943"/>
    </source>
</evidence>
<dbReference type="Proteomes" id="UP000051645">
    <property type="component" value="Unassembled WGS sequence"/>
</dbReference>
<feature type="binding site" evidence="12">
    <location>
        <begin position="44"/>
        <end position="48"/>
    </location>
    <ligand>
        <name>substrate</name>
    </ligand>
</feature>
<feature type="active site" description="Proton acceptor" evidence="12">
    <location>
        <position position="258"/>
    </location>
</feature>
<dbReference type="Proteomes" id="UP000051751">
    <property type="component" value="Unassembled WGS sequence"/>
</dbReference>
<dbReference type="STRING" id="81857.IV38_GL001114"/>
<dbReference type="UniPathway" id="UPA00916">
    <property type="reaction ID" value="UER00889"/>
</dbReference>
<dbReference type="InterPro" id="IPR011877">
    <property type="entry name" value="Ribokinase"/>
</dbReference>
<evidence type="ECO:0000256" key="11">
    <source>
        <dbReference type="ARBA" id="ARBA00023277"/>
    </source>
</evidence>
<evidence type="ECO:0000313" key="17">
    <source>
        <dbReference type="Proteomes" id="UP000051751"/>
    </source>
</evidence>
<evidence type="ECO:0000313" key="15">
    <source>
        <dbReference type="EMBL" id="KRN32684.1"/>
    </source>
</evidence>
<feature type="binding site" evidence="12">
    <location>
        <position position="289"/>
    </location>
    <ligand>
        <name>K(+)</name>
        <dbReference type="ChEBI" id="CHEBI:29103"/>
    </ligand>
</feature>
<comment type="pathway">
    <text evidence="12">Carbohydrate metabolism; D-ribose degradation; D-ribose 5-phosphate from beta-D-ribopyranose: step 2/2.</text>
</comment>
<dbReference type="EC" id="2.7.1.15" evidence="2 12"/>
<dbReference type="AlphaFoldDB" id="A0A0R2FUJ7"/>
<evidence type="ECO:0000256" key="5">
    <source>
        <dbReference type="ARBA" id="ARBA00022723"/>
    </source>
</evidence>
<evidence type="ECO:0000256" key="6">
    <source>
        <dbReference type="ARBA" id="ARBA00022741"/>
    </source>
</evidence>
<feature type="binding site" evidence="12">
    <location>
        <position position="190"/>
    </location>
    <ligand>
        <name>ATP</name>
        <dbReference type="ChEBI" id="CHEBI:30616"/>
    </ligand>
</feature>
<evidence type="ECO:0000256" key="1">
    <source>
        <dbReference type="ARBA" id="ARBA00005380"/>
    </source>
</evidence>
<dbReference type="GO" id="GO:0046872">
    <property type="term" value="F:metal ion binding"/>
    <property type="evidence" value="ECO:0007669"/>
    <property type="project" value="UniProtKB-KW"/>
</dbReference>
<keyword evidence="4 12" id="KW-0808">Transferase</keyword>
<keyword evidence="5 12" id="KW-0479">Metal-binding</keyword>
<feature type="binding site" evidence="12">
    <location>
        <begin position="226"/>
        <end position="231"/>
    </location>
    <ligand>
        <name>ATP</name>
        <dbReference type="ChEBI" id="CHEBI:30616"/>
    </ligand>
</feature>
<evidence type="ECO:0000256" key="7">
    <source>
        <dbReference type="ARBA" id="ARBA00022777"/>
    </source>
</evidence>
<comment type="caution">
    <text evidence="14">The sequence shown here is derived from an EMBL/GenBank/DDBJ whole genome shotgun (WGS) entry which is preliminary data.</text>
</comment>
<gene>
    <name evidence="12" type="primary">rbsK</name>
    <name evidence="14" type="ORF">IV38_GL001114</name>
    <name evidence="15" type="ORF">IV40_GL000739</name>
</gene>
<keyword evidence="11 12" id="KW-0119">Carbohydrate metabolism</keyword>
<keyword evidence="16" id="KW-1185">Reference proteome</keyword>
<comment type="activity regulation">
    <text evidence="12">Activated by a monovalent cation that binds near, but not in, the active site. The most likely occupant of the site in vivo is potassium. Ion binding induces a conformational change that may alter substrate affinity.</text>
</comment>
<keyword evidence="12" id="KW-0963">Cytoplasm</keyword>
<comment type="similarity">
    <text evidence="1">Belongs to the carbohydrate kinase pfkB family.</text>
</comment>
<proteinExistence type="inferred from homology"/>
<protein>
    <recommendedName>
        <fullName evidence="3 12">Ribokinase</fullName>
        <shortName evidence="12">RK</shortName>
        <ecNumber evidence="2 12">2.7.1.15</ecNumber>
    </recommendedName>
</protein>
<comment type="cofactor">
    <cofactor evidence="12">
        <name>Mg(2+)</name>
        <dbReference type="ChEBI" id="CHEBI:18420"/>
    </cofactor>
    <text evidence="12">Requires a divalent cation, most likely magnesium in vivo, as an electrophilic catalyst to aid phosphoryl group transfer. It is the chelate of the metal and the nucleotide that is the actual substrate.</text>
</comment>
<feature type="binding site" evidence="12">
    <location>
        <position position="298"/>
    </location>
    <ligand>
        <name>K(+)</name>
        <dbReference type="ChEBI" id="CHEBI:29103"/>
    </ligand>
</feature>
<dbReference type="CDD" id="cd01174">
    <property type="entry name" value="ribokinase"/>
    <property type="match status" value="1"/>
</dbReference>
<feature type="binding site" evidence="12">
    <location>
        <position position="145"/>
    </location>
    <ligand>
        <name>substrate</name>
    </ligand>
</feature>
<organism evidence="14 17">
    <name type="scientific">Lactobacillus selangorensis</name>
    <dbReference type="NCBI Taxonomy" id="81857"/>
    <lineage>
        <taxon>Bacteria</taxon>
        <taxon>Bacillati</taxon>
        <taxon>Bacillota</taxon>
        <taxon>Bacilli</taxon>
        <taxon>Lactobacillales</taxon>
        <taxon>Lactobacillaceae</taxon>
        <taxon>Lactobacillus</taxon>
    </lineage>
</organism>
<dbReference type="GO" id="GO:0019303">
    <property type="term" value="P:D-ribose catabolic process"/>
    <property type="evidence" value="ECO:0007669"/>
    <property type="project" value="UniProtKB-UniRule"/>
</dbReference>
<evidence type="ECO:0000256" key="4">
    <source>
        <dbReference type="ARBA" id="ARBA00022679"/>
    </source>
</evidence>